<dbReference type="Gene3D" id="3.30.420.10">
    <property type="entry name" value="Ribonuclease H-like superfamily/Ribonuclease H"/>
    <property type="match status" value="1"/>
</dbReference>
<dbReference type="InterPro" id="IPR012337">
    <property type="entry name" value="RNaseH-like_sf"/>
</dbReference>
<organism evidence="2 3">
    <name type="scientific">Paenalkalicoccus suaedae</name>
    <dbReference type="NCBI Taxonomy" id="2592382"/>
    <lineage>
        <taxon>Bacteria</taxon>
        <taxon>Bacillati</taxon>
        <taxon>Bacillota</taxon>
        <taxon>Bacilli</taxon>
        <taxon>Bacillales</taxon>
        <taxon>Bacillaceae</taxon>
        <taxon>Paenalkalicoccus</taxon>
    </lineage>
</organism>
<proteinExistence type="predicted"/>
<keyword evidence="3" id="KW-1185">Reference proteome</keyword>
<dbReference type="PANTHER" id="PTHR38462:SF1">
    <property type="entry name" value="YPRB RIBONUCLEASE H-LIKE DOMAIN-CONTAINING PROTEIN"/>
    <property type="match status" value="1"/>
</dbReference>
<evidence type="ECO:0000313" key="3">
    <source>
        <dbReference type="Proteomes" id="UP000318138"/>
    </source>
</evidence>
<accession>A0A859FDM9</accession>
<sequence>MSLKKKLLRMKTHLQTEEPKEITPPKQEVATKNEEDAFRELGFEPFYFDNQVSYRKRVMYDYEEGLYDRLHALNFIGIEQHPLAFTEHPSKLLFFDTETTGLSSGAGNMIFLLGYVRAHDTGLEVTQHLLPQPTEEAAFMSGFLDDFLEDDRIVSYNGKSFDWPHVKSRHAFLRKFLPKLPETGHIDLLHAARRLWKDELPSCRLAIVEEHKLKKPRVGDTPGSLAPLLYMDFVRERDPAILAGIIEHNDQDVRSLVTLYVLLAEKVLGYSHTEIHEHEKIAKWYETLKLEEKAEYHYKEAITRAVTPSREAHFRLGKLYKKQKRYQEAKHELHQAIATALPHTDALLELAKLYEHQEKDVDMAYKLTKLASKSVLKKQEASVATRLNRLQRKREGKK</sequence>
<dbReference type="Gene3D" id="1.25.40.10">
    <property type="entry name" value="Tetratricopeptide repeat domain"/>
    <property type="match status" value="1"/>
</dbReference>
<dbReference type="InterPro" id="IPR011990">
    <property type="entry name" value="TPR-like_helical_dom_sf"/>
</dbReference>
<dbReference type="KEGG" id="psua:FLK61_31875"/>
<dbReference type="AlphaFoldDB" id="A0A859FDM9"/>
<gene>
    <name evidence="2" type="ORF">FLK61_31875</name>
</gene>
<protein>
    <submittedName>
        <fullName evidence="2">Ribonuclease H-like domain-containing protein</fullName>
    </submittedName>
</protein>
<feature type="domain" description="YprB ribonuclease H-like" evidence="1">
    <location>
        <begin position="93"/>
        <end position="263"/>
    </location>
</feature>
<evidence type="ECO:0000313" key="2">
    <source>
        <dbReference type="EMBL" id="QKS71309.1"/>
    </source>
</evidence>
<dbReference type="Pfam" id="PF13482">
    <property type="entry name" value="RNase_H_2"/>
    <property type="match status" value="1"/>
</dbReference>
<dbReference type="Proteomes" id="UP000318138">
    <property type="component" value="Chromosome"/>
</dbReference>
<dbReference type="SUPFAM" id="SSF53098">
    <property type="entry name" value="Ribonuclease H-like"/>
    <property type="match status" value="1"/>
</dbReference>
<dbReference type="SUPFAM" id="SSF48452">
    <property type="entry name" value="TPR-like"/>
    <property type="match status" value="1"/>
</dbReference>
<reference evidence="3" key="1">
    <citation type="submission" date="2019-07" db="EMBL/GenBank/DDBJ databases">
        <title>Bacillus alkalisoli sp. nov. isolated from saline soil.</title>
        <authorList>
            <person name="Sun J.-Q."/>
            <person name="Xu L."/>
        </authorList>
    </citation>
    <scope>NUCLEOTIDE SEQUENCE [LARGE SCALE GENOMIC DNA]</scope>
    <source>
        <strain evidence="3">M4U3P1</strain>
    </source>
</reference>
<dbReference type="GO" id="GO:0003676">
    <property type="term" value="F:nucleic acid binding"/>
    <property type="evidence" value="ECO:0007669"/>
    <property type="project" value="InterPro"/>
</dbReference>
<dbReference type="InterPro" id="IPR036397">
    <property type="entry name" value="RNaseH_sf"/>
</dbReference>
<dbReference type="RefSeq" id="WP_176009344.1">
    <property type="nucleotide sequence ID" value="NZ_CP041372.2"/>
</dbReference>
<name>A0A859FDM9_9BACI</name>
<dbReference type="InterPro" id="IPR038720">
    <property type="entry name" value="YprB_RNase_H-like_dom"/>
</dbReference>
<dbReference type="EMBL" id="CP041372">
    <property type="protein sequence ID" value="QKS71309.1"/>
    <property type="molecule type" value="Genomic_DNA"/>
</dbReference>
<dbReference type="PANTHER" id="PTHR38462">
    <property type="entry name" value="EXONUCLEASE-LIKE PROTEIN"/>
    <property type="match status" value="1"/>
</dbReference>
<evidence type="ECO:0000259" key="1">
    <source>
        <dbReference type="Pfam" id="PF13482"/>
    </source>
</evidence>